<keyword evidence="1 2" id="KW-0238">DNA-binding</keyword>
<dbReference type="Pfam" id="PF09011">
    <property type="entry name" value="HMG_box_2"/>
    <property type="match status" value="1"/>
</dbReference>
<feature type="DNA-binding region" description="HMG box" evidence="2">
    <location>
        <begin position="44"/>
        <end position="112"/>
    </location>
</feature>
<evidence type="ECO:0000256" key="2">
    <source>
        <dbReference type="PROSITE-ProRule" id="PRU00267"/>
    </source>
</evidence>
<dbReference type="InterPro" id="IPR050342">
    <property type="entry name" value="HMGB"/>
</dbReference>
<evidence type="ECO:0000313" key="4">
    <source>
        <dbReference type="EMBL" id="BBF97921.1"/>
    </source>
</evidence>
<dbReference type="InterPro" id="IPR036910">
    <property type="entry name" value="HMG_box_dom_sf"/>
</dbReference>
<sequence length="245" mass="29210">MATWRLLFPNGPVNLLCTRKLASMKNATMKIINNIGKDILPPKPKKPPNPYLLYFHSVRNKLQQEHPDIKYKELVKKISEEWPKVDSTIKQEFQKQHNDEYAIYKQKLDDYNNLVLSEEQKMLLAKQLIKDSTLKKNQEFREEILKKFGKPKRPLTSYNIFLQSKKYSKDSNIPHKEWMKNISNEWNNMTIQDKDKYYTISKQLKEKYNIELTKWKENMIKTGHADLLKSNTESKHDSSISKYEK</sequence>
<dbReference type="PROSITE" id="PS50118">
    <property type="entry name" value="HMG_BOX_2"/>
    <property type="match status" value="2"/>
</dbReference>
<reference evidence="4" key="1">
    <citation type="journal article" date="2017" name="Toxins">
        <title>Combined Venom Gland Transcriptomic and Venom Peptidomic Analysis of the Predatory Ant Odontomachus monticola.</title>
        <authorList>
            <person name="Kazuma K."/>
            <person name="Masuko K."/>
            <person name="Konno K."/>
            <person name="Inagaki H."/>
        </authorList>
    </citation>
    <scope>NUCLEOTIDE SEQUENCE</scope>
    <source>
        <tissue evidence="4">Venom gland and sac</tissue>
    </source>
</reference>
<organism evidence="4">
    <name type="scientific">Odontomachus monticola</name>
    <name type="common">Trap-jaw ant</name>
    <dbReference type="NCBI Taxonomy" id="613454"/>
    <lineage>
        <taxon>Eukaryota</taxon>
        <taxon>Metazoa</taxon>
        <taxon>Ecdysozoa</taxon>
        <taxon>Arthropoda</taxon>
        <taxon>Hexapoda</taxon>
        <taxon>Insecta</taxon>
        <taxon>Pterygota</taxon>
        <taxon>Neoptera</taxon>
        <taxon>Endopterygota</taxon>
        <taxon>Hymenoptera</taxon>
        <taxon>Apocrita</taxon>
        <taxon>Aculeata</taxon>
        <taxon>Formicoidea</taxon>
        <taxon>Formicidae</taxon>
        <taxon>Ponerinae</taxon>
        <taxon>Ponerini</taxon>
        <taxon>Odontomachus</taxon>
    </lineage>
</organism>
<dbReference type="GO" id="GO:0003677">
    <property type="term" value="F:DNA binding"/>
    <property type="evidence" value="ECO:0007669"/>
    <property type="project" value="UniProtKB-UniRule"/>
</dbReference>
<dbReference type="GO" id="GO:0005634">
    <property type="term" value="C:nucleus"/>
    <property type="evidence" value="ECO:0007669"/>
    <property type="project" value="UniProtKB-UniRule"/>
</dbReference>
<dbReference type="PANTHER" id="PTHR48112">
    <property type="entry name" value="HIGH MOBILITY GROUP PROTEIN DSP1"/>
    <property type="match status" value="1"/>
</dbReference>
<gene>
    <name evidence="4" type="primary">TFAM_OM</name>
</gene>
<feature type="DNA-binding region" description="HMG box" evidence="2">
    <location>
        <begin position="151"/>
        <end position="216"/>
    </location>
</feature>
<protein>
    <submittedName>
        <fullName evidence="4">Transcription factor A, mitochondrial</fullName>
    </submittedName>
</protein>
<evidence type="ECO:0000256" key="1">
    <source>
        <dbReference type="ARBA" id="ARBA00023125"/>
    </source>
</evidence>
<dbReference type="Gene3D" id="1.10.30.10">
    <property type="entry name" value="High mobility group box domain"/>
    <property type="match status" value="2"/>
</dbReference>
<feature type="domain" description="HMG box" evidence="3">
    <location>
        <begin position="151"/>
        <end position="216"/>
    </location>
</feature>
<proteinExistence type="evidence at transcript level"/>
<dbReference type="SUPFAM" id="SSF47095">
    <property type="entry name" value="HMG-box"/>
    <property type="match status" value="2"/>
</dbReference>
<name>A0A348G648_ODOMO</name>
<evidence type="ECO:0000259" key="3">
    <source>
        <dbReference type="PROSITE" id="PS50118"/>
    </source>
</evidence>
<dbReference type="EMBL" id="FX985588">
    <property type="protein sequence ID" value="BBF97921.1"/>
    <property type="molecule type" value="mRNA"/>
</dbReference>
<dbReference type="AlphaFoldDB" id="A0A348G648"/>
<dbReference type="Pfam" id="PF00505">
    <property type="entry name" value="HMG_box"/>
    <property type="match status" value="1"/>
</dbReference>
<keyword evidence="2" id="KW-0539">Nucleus</keyword>
<feature type="domain" description="HMG box" evidence="3">
    <location>
        <begin position="44"/>
        <end position="112"/>
    </location>
</feature>
<accession>A0A348G648</accession>
<dbReference type="SMART" id="SM00398">
    <property type="entry name" value="HMG"/>
    <property type="match status" value="2"/>
</dbReference>
<dbReference type="InterPro" id="IPR009071">
    <property type="entry name" value="HMG_box_dom"/>
</dbReference>